<dbReference type="EMBL" id="CAJNJA010009538">
    <property type="protein sequence ID" value="CAE7247847.1"/>
    <property type="molecule type" value="Genomic_DNA"/>
</dbReference>
<name>A0A812LQS0_9DINO</name>
<evidence type="ECO:0000313" key="3">
    <source>
        <dbReference type="Proteomes" id="UP000601435"/>
    </source>
</evidence>
<dbReference type="AlphaFoldDB" id="A0A812LQS0"/>
<organism evidence="2 3">
    <name type="scientific">Symbiodinium necroappetens</name>
    <dbReference type="NCBI Taxonomy" id="1628268"/>
    <lineage>
        <taxon>Eukaryota</taxon>
        <taxon>Sar</taxon>
        <taxon>Alveolata</taxon>
        <taxon>Dinophyceae</taxon>
        <taxon>Suessiales</taxon>
        <taxon>Symbiodiniaceae</taxon>
        <taxon>Symbiodinium</taxon>
    </lineage>
</organism>
<keyword evidence="3" id="KW-1185">Reference proteome</keyword>
<sequence>MACAVMLVAVPTVKDPKAGVRPQAGKFGGLALLRSGDVFLERLGITRTYNEAMSRLLCLLMIHLVLAALLLAYCQPRFSRAKCPPWQTK</sequence>
<proteinExistence type="predicted"/>
<feature type="transmembrane region" description="Helical" evidence="1">
    <location>
        <begin position="52"/>
        <end position="73"/>
    </location>
</feature>
<evidence type="ECO:0000313" key="2">
    <source>
        <dbReference type="EMBL" id="CAE7247847.1"/>
    </source>
</evidence>
<protein>
    <submittedName>
        <fullName evidence="2">Uncharacterized protein</fullName>
    </submittedName>
</protein>
<evidence type="ECO:0000256" key="1">
    <source>
        <dbReference type="SAM" id="Phobius"/>
    </source>
</evidence>
<comment type="caution">
    <text evidence="2">The sequence shown here is derived from an EMBL/GenBank/DDBJ whole genome shotgun (WGS) entry which is preliminary data.</text>
</comment>
<dbReference type="Proteomes" id="UP000601435">
    <property type="component" value="Unassembled WGS sequence"/>
</dbReference>
<keyword evidence="1" id="KW-0472">Membrane</keyword>
<keyword evidence="1" id="KW-0812">Transmembrane</keyword>
<feature type="non-terminal residue" evidence="2">
    <location>
        <position position="89"/>
    </location>
</feature>
<reference evidence="2" key="1">
    <citation type="submission" date="2021-02" db="EMBL/GenBank/DDBJ databases">
        <authorList>
            <person name="Dougan E. K."/>
            <person name="Rhodes N."/>
            <person name="Thang M."/>
            <person name="Chan C."/>
        </authorList>
    </citation>
    <scope>NUCLEOTIDE SEQUENCE</scope>
</reference>
<keyword evidence="1" id="KW-1133">Transmembrane helix</keyword>
<accession>A0A812LQS0</accession>
<gene>
    <name evidence="2" type="ORF">SNEC2469_LOCUS4937</name>
</gene>